<reference evidence="2" key="1">
    <citation type="journal article" date="2021" name="BMC Genomics">
        <title>Chromosome-level genome assembly and manually-curated proteome of model necrotroph Parastagonospora nodorum Sn15 reveals a genome-wide trove of candidate effector homologs, and redundancy of virulence-related functions within an accessory chromosome.</title>
        <authorList>
            <person name="Bertazzoni S."/>
            <person name="Jones D.A.B."/>
            <person name="Phan H.T."/>
            <person name="Tan K.-C."/>
            <person name="Hane J.K."/>
        </authorList>
    </citation>
    <scope>NUCLEOTIDE SEQUENCE [LARGE SCALE GENOMIC DNA]</scope>
    <source>
        <strain evidence="2">SN15 / ATCC MYA-4574 / FGSC 10173)</strain>
    </source>
</reference>
<dbReference type="EMBL" id="CP069029">
    <property type="protein sequence ID" value="QRC97502.1"/>
    <property type="molecule type" value="Genomic_DNA"/>
</dbReference>
<dbReference type="PANTHER" id="PTHR47784:SF5">
    <property type="entry name" value="STEROL UPTAKE CONTROL PROTEIN 2"/>
    <property type="match status" value="1"/>
</dbReference>
<organism evidence="1 2">
    <name type="scientific">Phaeosphaeria nodorum (strain SN15 / ATCC MYA-4574 / FGSC 10173)</name>
    <name type="common">Glume blotch fungus</name>
    <name type="synonym">Parastagonospora nodorum</name>
    <dbReference type="NCBI Taxonomy" id="321614"/>
    <lineage>
        <taxon>Eukaryota</taxon>
        <taxon>Fungi</taxon>
        <taxon>Dikarya</taxon>
        <taxon>Ascomycota</taxon>
        <taxon>Pezizomycotina</taxon>
        <taxon>Dothideomycetes</taxon>
        <taxon>Pleosporomycetidae</taxon>
        <taxon>Pleosporales</taxon>
        <taxon>Pleosporineae</taxon>
        <taxon>Phaeosphaeriaceae</taxon>
        <taxon>Parastagonospora</taxon>
    </lineage>
</organism>
<gene>
    <name evidence="1" type="ORF">JI435_306150</name>
</gene>
<dbReference type="OrthoDB" id="3546279at2759"/>
<dbReference type="VEuPathDB" id="FungiDB:JI435_306150"/>
<sequence length="226" mass="25718">MNYPEIPSSQGAIDGILNVFNLMQGMSNVLAVTKAHIVNSFIAPIYRELADPIPSQPMLDEVLQRLPALTSFVESKSDLSELERSVYLVAIASMRPCLQMAQSPCVDNRELRFLFFWPMSLHPDFLNLVRQRSAGALAIVMYYTTILFASQSRFFFMEGWGEQLMKACFEKLNPDWHPIVSWPRSFLNQTPDWNLFQSIIHPRHEPGVPLVTLIAQKFAHSNAESS</sequence>
<dbReference type="Proteomes" id="UP000663193">
    <property type="component" value="Chromosome 7"/>
</dbReference>
<evidence type="ECO:0000313" key="2">
    <source>
        <dbReference type="Proteomes" id="UP000663193"/>
    </source>
</evidence>
<proteinExistence type="predicted"/>
<evidence type="ECO:0000313" key="1">
    <source>
        <dbReference type="EMBL" id="QRC97502.1"/>
    </source>
</evidence>
<keyword evidence="2" id="KW-1185">Reference proteome</keyword>
<protein>
    <submittedName>
        <fullName evidence="1">Uncharacterized protein</fullName>
    </submittedName>
</protein>
<accession>A0A7U2F2K5</accession>
<name>A0A7U2F2K5_PHANO</name>
<dbReference type="InterPro" id="IPR053157">
    <property type="entry name" value="Sterol_Uptake_Regulator"/>
</dbReference>
<dbReference type="PANTHER" id="PTHR47784">
    <property type="entry name" value="STEROL UPTAKE CONTROL PROTEIN 2"/>
    <property type="match status" value="1"/>
</dbReference>
<dbReference type="AlphaFoldDB" id="A0A7U2F2K5"/>